<evidence type="ECO:0000256" key="1">
    <source>
        <dbReference type="SAM" id="MobiDB-lite"/>
    </source>
</evidence>
<proteinExistence type="predicted"/>
<feature type="compositionally biased region" description="Basic and acidic residues" evidence="1">
    <location>
        <begin position="427"/>
        <end position="437"/>
    </location>
</feature>
<dbReference type="EMBL" id="KB305378">
    <property type="protein sequence ID" value="ELU01116.1"/>
    <property type="molecule type" value="Genomic_DNA"/>
</dbReference>
<feature type="compositionally biased region" description="Basic and acidic residues" evidence="1">
    <location>
        <begin position="516"/>
        <end position="525"/>
    </location>
</feature>
<feature type="region of interest" description="Disordered" evidence="1">
    <location>
        <begin position="427"/>
        <end position="450"/>
    </location>
</feature>
<dbReference type="Proteomes" id="UP000014760">
    <property type="component" value="Unassembled WGS sequence"/>
</dbReference>
<dbReference type="EMBL" id="AMQN01001758">
    <property type="status" value="NOT_ANNOTATED_CDS"/>
    <property type="molecule type" value="Genomic_DNA"/>
</dbReference>
<feature type="compositionally biased region" description="Basic and acidic residues" evidence="1">
    <location>
        <begin position="131"/>
        <end position="151"/>
    </location>
</feature>
<feature type="compositionally biased region" description="Polar residues" evidence="1">
    <location>
        <begin position="112"/>
        <end position="126"/>
    </location>
</feature>
<feature type="region of interest" description="Disordered" evidence="1">
    <location>
        <begin position="484"/>
        <end position="503"/>
    </location>
</feature>
<sequence>MAGILDRIDAMETDDGTESEEEAPPPSPPPPPPQSRERKKSLFNLMVFESRPKLQKSLSVPNDSDLTSQSKFYIPIEAMKPASCEELSHTVISPKDAQPSAFSDKRGVTQHTDTNYTAMGNGQTATVLPPADDKAEMLKKSAKSKTKEKAAPKTPKLQRRGSLWDLFRRKATKKSKAEDEAPVEKEEEDVGEGHPIEVKGYTEVEVAVSERFDILSDEDEWNRTKGQTRWQRLRDRVRQLSDSNSIEDDEMLNKEYADDDFAEAKVTDYVQWLCVSSQPEFATMQDQKKSSFDVDGGESTLEEINSLKNFVDDIMQQGYAGRSRAMSEMPANGFLPCCSKSVENDPVKIPLLKVEDEHQSRGRSRSLADIGLVDQAANLRKSAAHNLMSGKDLEYGRQKSSRRSIFTSPERRAALLGKRPSLKLDKKVRLDSTRSSEQDEEAASDIFEDDEEDEVDLEEFSIEDFEDLTHDVVMASIRKRKVWFGPPRSPRRRMKGKNTQGRLSTIPEGLKKIEAKIEEEEKKIGEDEEDGTPRQTGRKSSLPDIHMIILTRGSTRWLIGTIQIQHPKTDVLSK</sequence>
<evidence type="ECO:0000313" key="2">
    <source>
        <dbReference type="EMBL" id="ELU01116.1"/>
    </source>
</evidence>
<organism evidence="2">
    <name type="scientific">Capitella teleta</name>
    <name type="common">Polychaete worm</name>
    <dbReference type="NCBI Taxonomy" id="283909"/>
    <lineage>
        <taxon>Eukaryota</taxon>
        <taxon>Metazoa</taxon>
        <taxon>Spiralia</taxon>
        <taxon>Lophotrochozoa</taxon>
        <taxon>Annelida</taxon>
        <taxon>Polychaeta</taxon>
        <taxon>Sedentaria</taxon>
        <taxon>Scolecida</taxon>
        <taxon>Capitellidae</taxon>
        <taxon>Capitella</taxon>
    </lineage>
</organism>
<evidence type="ECO:0000313" key="3">
    <source>
        <dbReference type="EnsemblMetazoa" id="CapteP187942"/>
    </source>
</evidence>
<feature type="compositionally biased region" description="Basic and acidic residues" evidence="1">
    <location>
        <begin position="175"/>
        <end position="184"/>
    </location>
</feature>
<dbReference type="AlphaFoldDB" id="R7U4S2"/>
<feature type="region of interest" description="Disordered" evidence="1">
    <location>
        <begin position="1"/>
        <end position="41"/>
    </location>
</feature>
<accession>R7U4S2</accession>
<name>R7U4S2_CAPTE</name>
<feature type="compositionally biased region" description="Basic and acidic residues" evidence="1">
    <location>
        <begin position="1"/>
        <end position="10"/>
    </location>
</feature>
<feature type="compositionally biased region" description="Acidic residues" evidence="1">
    <location>
        <begin position="11"/>
        <end position="23"/>
    </location>
</feature>
<feature type="region of interest" description="Disordered" evidence="1">
    <location>
        <begin position="112"/>
        <end position="198"/>
    </location>
</feature>
<evidence type="ECO:0000313" key="4">
    <source>
        <dbReference type="Proteomes" id="UP000014760"/>
    </source>
</evidence>
<protein>
    <submittedName>
        <fullName evidence="2 3">Uncharacterized protein</fullName>
    </submittedName>
</protein>
<reference evidence="2 4" key="2">
    <citation type="journal article" date="2013" name="Nature">
        <title>Insights into bilaterian evolution from three spiralian genomes.</title>
        <authorList>
            <person name="Simakov O."/>
            <person name="Marletaz F."/>
            <person name="Cho S.J."/>
            <person name="Edsinger-Gonzales E."/>
            <person name="Havlak P."/>
            <person name="Hellsten U."/>
            <person name="Kuo D.H."/>
            <person name="Larsson T."/>
            <person name="Lv J."/>
            <person name="Arendt D."/>
            <person name="Savage R."/>
            <person name="Osoegawa K."/>
            <person name="de Jong P."/>
            <person name="Grimwood J."/>
            <person name="Chapman J.A."/>
            <person name="Shapiro H."/>
            <person name="Aerts A."/>
            <person name="Otillar R.P."/>
            <person name="Terry A.Y."/>
            <person name="Boore J.L."/>
            <person name="Grigoriev I.V."/>
            <person name="Lindberg D.R."/>
            <person name="Seaver E.C."/>
            <person name="Weisblat D.A."/>
            <person name="Putnam N.H."/>
            <person name="Rokhsar D.S."/>
        </authorList>
    </citation>
    <scope>NUCLEOTIDE SEQUENCE</scope>
    <source>
        <strain evidence="2 4">I ESC-2004</strain>
    </source>
</reference>
<feature type="compositionally biased region" description="Acidic residues" evidence="1">
    <location>
        <begin position="438"/>
        <end position="450"/>
    </location>
</feature>
<gene>
    <name evidence="2" type="ORF">CAPTEDRAFT_187942</name>
</gene>
<reference evidence="3" key="3">
    <citation type="submission" date="2015-06" db="UniProtKB">
        <authorList>
            <consortium name="EnsemblMetazoa"/>
        </authorList>
    </citation>
    <scope>IDENTIFICATION</scope>
</reference>
<feature type="region of interest" description="Disordered" evidence="1">
    <location>
        <begin position="516"/>
        <end position="541"/>
    </location>
</feature>
<feature type="compositionally biased region" description="Pro residues" evidence="1">
    <location>
        <begin position="24"/>
        <end position="34"/>
    </location>
</feature>
<dbReference type="HOGENOM" id="CLU_475095_0_0_1"/>
<reference evidence="4" key="1">
    <citation type="submission" date="2012-12" db="EMBL/GenBank/DDBJ databases">
        <authorList>
            <person name="Hellsten U."/>
            <person name="Grimwood J."/>
            <person name="Chapman J.A."/>
            <person name="Shapiro H."/>
            <person name="Aerts A."/>
            <person name="Otillar R.P."/>
            <person name="Terry A.Y."/>
            <person name="Boore J.L."/>
            <person name="Simakov O."/>
            <person name="Marletaz F."/>
            <person name="Cho S.-J."/>
            <person name="Edsinger-Gonzales E."/>
            <person name="Havlak P."/>
            <person name="Kuo D.-H."/>
            <person name="Larsson T."/>
            <person name="Lv J."/>
            <person name="Arendt D."/>
            <person name="Savage R."/>
            <person name="Osoegawa K."/>
            <person name="de Jong P."/>
            <person name="Lindberg D.R."/>
            <person name="Seaver E.C."/>
            <person name="Weisblat D.A."/>
            <person name="Putnam N.H."/>
            <person name="Grigoriev I.V."/>
            <person name="Rokhsar D.S."/>
        </authorList>
    </citation>
    <scope>NUCLEOTIDE SEQUENCE</scope>
    <source>
        <strain evidence="4">I ESC-2004</strain>
    </source>
</reference>
<keyword evidence="4" id="KW-1185">Reference proteome</keyword>
<dbReference type="EnsemblMetazoa" id="CapteT187942">
    <property type="protein sequence ID" value="CapteP187942"/>
    <property type="gene ID" value="CapteG187942"/>
</dbReference>